<organism evidence="1 2">
    <name type="scientific">Elstera litoralis</name>
    <dbReference type="NCBI Taxonomy" id="552518"/>
    <lineage>
        <taxon>Bacteria</taxon>
        <taxon>Pseudomonadati</taxon>
        <taxon>Pseudomonadota</taxon>
        <taxon>Alphaproteobacteria</taxon>
        <taxon>Rhodospirillales</taxon>
        <taxon>Rhodospirillaceae</taxon>
        <taxon>Elstera</taxon>
    </lineage>
</organism>
<dbReference type="AlphaFoldDB" id="A0A0F3IVK3"/>
<accession>A0A0F3IVK3</accession>
<dbReference type="PANTHER" id="PTHR43611">
    <property type="entry name" value="ALPHA-D-GLUCOSE 1-PHOSPHATE PHOSPHATASE"/>
    <property type="match status" value="1"/>
</dbReference>
<dbReference type="PANTHER" id="PTHR43611:SF3">
    <property type="entry name" value="FLAVIN MONONUCLEOTIDE HYDROLASE 1, CHLOROPLATIC"/>
    <property type="match status" value="1"/>
</dbReference>
<gene>
    <name evidence="1" type="ORF">VZ95_04080</name>
</gene>
<evidence type="ECO:0000313" key="1">
    <source>
        <dbReference type="EMBL" id="KJV10568.1"/>
    </source>
</evidence>
<sequence length="202" mass="23058">MRPTTILFDFGGVLVDWDREYLFRKLIPDATERAHFLTDICDMRFNERFDLGEPHQEIVDDHARRFPAYDALIRAYYARWDEMIGGGLADGIALVENLHAAGYELFGLSNWSAEFFGQTRVKFPVFERFRHIVLSGEVHLVKPDPAIFHHLFAAIDRKPEELVFLDDNPANVAAARALGIETIHWIGAADAIPRLKALGFSF</sequence>
<dbReference type="OrthoDB" id="9807742at2"/>
<keyword evidence="2" id="KW-1185">Reference proteome</keyword>
<dbReference type="RefSeq" id="WP_045774744.1">
    <property type="nucleotide sequence ID" value="NZ_LAJY01000078.1"/>
</dbReference>
<dbReference type="NCBIfam" id="TIGR01509">
    <property type="entry name" value="HAD-SF-IA-v3"/>
    <property type="match status" value="1"/>
</dbReference>
<dbReference type="Pfam" id="PF00702">
    <property type="entry name" value="Hydrolase"/>
    <property type="match status" value="1"/>
</dbReference>
<dbReference type="InterPro" id="IPR023198">
    <property type="entry name" value="PGP-like_dom2"/>
</dbReference>
<protein>
    <recommendedName>
        <fullName evidence="3">Haloacid dehalogenase</fullName>
    </recommendedName>
</protein>
<reference evidence="1 2" key="1">
    <citation type="submission" date="2015-03" db="EMBL/GenBank/DDBJ databases">
        <title>Draft genome sequence of Elstera litoralis.</title>
        <authorList>
            <person name="Rahalkar M.C."/>
            <person name="Dhakephalkar P.K."/>
            <person name="Pore S.D."/>
            <person name="Arora P."/>
            <person name="Kapse N.G."/>
            <person name="Pandit P.S."/>
        </authorList>
    </citation>
    <scope>NUCLEOTIDE SEQUENCE [LARGE SCALE GENOMIC DNA]</scope>
    <source>
        <strain evidence="1 2">Dia-1</strain>
    </source>
</reference>
<dbReference type="SFLD" id="SFLDS00003">
    <property type="entry name" value="Haloacid_Dehalogenase"/>
    <property type="match status" value="1"/>
</dbReference>
<dbReference type="CDD" id="cd02603">
    <property type="entry name" value="HAD_sEH-N_like"/>
    <property type="match status" value="1"/>
</dbReference>
<dbReference type="InterPro" id="IPR023214">
    <property type="entry name" value="HAD_sf"/>
</dbReference>
<proteinExistence type="predicted"/>
<evidence type="ECO:0000313" key="2">
    <source>
        <dbReference type="Proteomes" id="UP000033774"/>
    </source>
</evidence>
<dbReference type="Gene3D" id="3.40.50.1000">
    <property type="entry name" value="HAD superfamily/HAD-like"/>
    <property type="match status" value="1"/>
</dbReference>
<name>A0A0F3IVK3_9PROT</name>
<dbReference type="SFLD" id="SFLDG01129">
    <property type="entry name" value="C1.5:_HAD__Beta-PGM__Phosphata"/>
    <property type="match status" value="1"/>
</dbReference>
<comment type="caution">
    <text evidence="1">The sequence shown here is derived from an EMBL/GenBank/DDBJ whole genome shotgun (WGS) entry which is preliminary data.</text>
</comment>
<dbReference type="Proteomes" id="UP000033774">
    <property type="component" value="Unassembled WGS sequence"/>
</dbReference>
<dbReference type="EMBL" id="LAJY01000078">
    <property type="protein sequence ID" value="KJV10568.1"/>
    <property type="molecule type" value="Genomic_DNA"/>
</dbReference>
<evidence type="ECO:0008006" key="3">
    <source>
        <dbReference type="Google" id="ProtNLM"/>
    </source>
</evidence>
<dbReference type="InterPro" id="IPR006439">
    <property type="entry name" value="HAD-SF_hydro_IA"/>
</dbReference>
<dbReference type="Gene3D" id="1.10.150.240">
    <property type="entry name" value="Putative phosphatase, domain 2"/>
    <property type="match status" value="1"/>
</dbReference>
<dbReference type="InterPro" id="IPR036412">
    <property type="entry name" value="HAD-like_sf"/>
</dbReference>
<dbReference type="PATRIC" id="fig|552518.3.peg.4342"/>
<dbReference type="SUPFAM" id="SSF56784">
    <property type="entry name" value="HAD-like"/>
    <property type="match status" value="1"/>
</dbReference>